<proteinExistence type="predicted"/>
<gene>
    <name evidence="1" type="primary">ttgI_3</name>
    <name evidence="1" type="ORF">GALL_134100</name>
</gene>
<dbReference type="Gene3D" id="1.20.1600.10">
    <property type="entry name" value="Outer membrane efflux proteins (OEP)"/>
    <property type="match status" value="1"/>
</dbReference>
<dbReference type="GO" id="GO:0016020">
    <property type="term" value="C:membrane"/>
    <property type="evidence" value="ECO:0007669"/>
    <property type="project" value="InterPro"/>
</dbReference>
<organism evidence="1">
    <name type="scientific">mine drainage metagenome</name>
    <dbReference type="NCBI Taxonomy" id="410659"/>
    <lineage>
        <taxon>unclassified sequences</taxon>
        <taxon>metagenomes</taxon>
        <taxon>ecological metagenomes</taxon>
    </lineage>
</organism>
<dbReference type="EMBL" id="MLJW01000057">
    <property type="protein sequence ID" value="OIR04476.1"/>
    <property type="molecule type" value="Genomic_DNA"/>
</dbReference>
<dbReference type="PROSITE" id="PS51257">
    <property type="entry name" value="PROKAR_LIPOPROTEIN"/>
    <property type="match status" value="1"/>
</dbReference>
<dbReference type="InterPro" id="IPR010131">
    <property type="entry name" value="MdtP/NodT-like"/>
</dbReference>
<protein>
    <submittedName>
        <fullName evidence="1">Toluene efflux pump outer membrane protein TtgI</fullName>
    </submittedName>
</protein>
<dbReference type="NCBIfam" id="TIGR01845">
    <property type="entry name" value="outer_NodT"/>
    <property type="match status" value="1"/>
</dbReference>
<dbReference type="AlphaFoldDB" id="A0A1J5SS71"/>
<accession>A0A1J5SS71</accession>
<dbReference type="Pfam" id="PF02321">
    <property type="entry name" value="OEP"/>
    <property type="match status" value="2"/>
</dbReference>
<dbReference type="PANTHER" id="PTHR30203">
    <property type="entry name" value="OUTER MEMBRANE CATION EFFLUX PROTEIN"/>
    <property type="match status" value="1"/>
</dbReference>
<comment type="caution">
    <text evidence="1">The sequence shown here is derived from an EMBL/GenBank/DDBJ whole genome shotgun (WGS) entry which is preliminary data.</text>
</comment>
<dbReference type="GO" id="GO:0015562">
    <property type="term" value="F:efflux transmembrane transporter activity"/>
    <property type="evidence" value="ECO:0007669"/>
    <property type="project" value="InterPro"/>
</dbReference>
<evidence type="ECO:0000313" key="1">
    <source>
        <dbReference type="EMBL" id="OIR04476.1"/>
    </source>
</evidence>
<reference evidence="1" key="1">
    <citation type="submission" date="2016-10" db="EMBL/GenBank/DDBJ databases">
        <title>Sequence of Gallionella enrichment culture.</title>
        <authorList>
            <person name="Poehlein A."/>
            <person name="Muehling M."/>
            <person name="Daniel R."/>
        </authorList>
    </citation>
    <scope>NUCLEOTIDE SEQUENCE</scope>
</reference>
<name>A0A1J5SS71_9ZZZZ</name>
<dbReference type="SUPFAM" id="SSF56954">
    <property type="entry name" value="Outer membrane efflux proteins (OEP)"/>
    <property type="match status" value="1"/>
</dbReference>
<dbReference type="InterPro" id="IPR003423">
    <property type="entry name" value="OMP_efflux"/>
</dbReference>
<sequence length="509" mass="54665">MTFTLRLLMISTLLAVLTSCSSAPVNTYKPKTPPAQWVEPLPFVQPHDGKLDGLTNWWQQFNDPLLVQLIEAAQKVSPDIESAKARVIAAQTAVTLANSQLLPSVTADMSVSRSKGNMIIPGANNFVYPASTNASIGVNASWELDVWGKNKAAKSAELAKLSGTNALWHDARVIVAAQTATQYLNYRLCEKLSSIAKQNADSTGETARLSDLTAKAGFLAPMSASQSLAQAAEASSQQKKQALQCTLLIKSLVALTAISEPTLKEQLAKDDNSKLPMPAGVEVAAIPATLLDQRPDVLNAERNVDAASFEIAVSDAQRYPRLSLAGNIGLTYDSYLRKFSTNRGRSDGVTWSIGPVAVSLPIFDGGLREANLSAAKAQYEVAKSIYESVARNAVREVEEAMATLNNAALRSDDMDKAASGFKALLDATQMRYKANLASLLELEEARRVSLQAQANTYTLKNEQALAWISLYRAVGGGWAPALNMPALTFDPKLKLAEPNNSVSVVSDQP</sequence>
<dbReference type="Gene3D" id="2.20.200.10">
    <property type="entry name" value="Outer membrane efflux proteins (OEP)"/>
    <property type="match status" value="1"/>
</dbReference>